<comment type="caution">
    <text evidence="1">The sequence shown here is derived from an EMBL/GenBank/DDBJ whole genome shotgun (WGS) entry which is preliminary data.</text>
</comment>
<dbReference type="Proteomes" id="UP000030416">
    <property type="component" value="Unassembled WGS sequence"/>
</dbReference>
<reference evidence="1 2" key="1">
    <citation type="submission" date="2014-02" db="EMBL/GenBank/DDBJ databases">
        <title>Draft genome sequence of Lysinibacillus manganicus DSM 26584T.</title>
        <authorList>
            <person name="Zhang F."/>
            <person name="Wang G."/>
            <person name="Zhang L."/>
        </authorList>
    </citation>
    <scope>NUCLEOTIDE SEQUENCE [LARGE SCALE GENOMIC DNA]</scope>
    <source>
        <strain evidence="1 2">DSM 26584</strain>
    </source>
</reference>
<evidence type="ECO:0000313" key="1">
    <source>
        <dbReference type="EMBL" id="KGR79780.1"/>
    </source>
</evidence>
<gene>
    <name evidence="1" type="ORF">CD29_04400</name>
</gene>
<organism evidence="1 2">
    <name type="scientific">Ureibacillus manganicus DSM 26584</name>
    <dbReference type="NCBI Taxonomy" id="1384049"/>
    <lineage>
        <taxon>Bacteria</taxon>
        <taxon>Bacillati</taxon>
        <taxon>Bacillota</taxon>
        <taxon>Bacilli</taxon>
        <taxon>Bacillales</taxon>
        <taxon>Caryophanaceae</taxon>
        <taxon>Ureibacillus</taxon>
    </lineage>
</organism>
<keyword evidence="2" id="KW-1185">Reference proteome</keyword>
<accession>A0A0A3I8K2</accession>
<protein>
    <recommendedName>
        <fullName evidence="3">DUF4003 domain-containing protein</fullName>
    </recommendedName>
</protein>
<dbReference type="eggNOG" id="ENOG502Z8IC">
    <property type="taxonomic scope" value="Bacteria"/>
</dbReference>
<evidence type="ECO:0000313" key="2">
    <source>
        <dbReference type="Proteomes" id="UP000030416"/>
    </source>
</evidence>
<dbReference type="RefSeq" id="WP_036183258.1">
    <property type="nucleotide sequence ID" value="NZ_AVDA01000004.1"/>
</dbReference>
<dbReference type="InterPro" id="IPR025062">
    <property type="entry name" value="DUF4003"/>
</dbReference>
<dbReference type="OrthoDB" id="1778393at2"/>
<dbReference type="AlphaFoldDB" id="A0A0A3I8K2"/>
<sequence length="324" mass="37183">MSNEQFLKAFQANFNRADNFFGSGFDRQLLLSLAAKYTLANKTFSGVALDKISENIDKTANREFPFHPGSPASYRLAAYLQDEDDIEQAINRMIQNDKQLGKEKFKSNHYRMFASLFLQEDQNQHAKRAKQLFDEMNRHQRFLTSNEDIPYVVLLTREESNFVQQVETMVKYYKELNKQQFQMGNHLQALAQILTIYSIKYSDILSQYVVKLRDELEDHGVKVKKYHYPFLGVLALAATDDSKIDQIVTLHTELCKLKAFKQAKDYALIVAIQKEIRNVSELQSLVNLANVSILDTLLDLAEIGLDIFSIFPSGVGSILGELFN</sequence>
<evidence type="ECO:0008006" key="3">
    <source>
        <dbReference type="Google" id="ProtNLM"/>
    </source>
</evidence>
<dbReference type="EMBL" id="JPVN01000004">
    <property type="protein sequence ID" value="KGR79780.1"/>
    <property type="molecule type" value="Genomic_DNA"/>
</dbReference>
<proteinExistence type="predicted"/>
<dbReference type="Pfam" id="PF13170">
    <property type="entry name" value="DUF4003"/>
    <property type="match status" value="1"/>
</dbReference>
<dbReference type="STRING" id="1384049.CD29_04400"/>
<name>A0A0A3I8K2_9BACL</name>